<dbReference type="SUPFAM" id="SSF54897">
    <property type="entry name" value="Protease propeptides/inhibitors"/>
    <property type="match status" value="1"/>
</dbReference>
<evidence type="ECO:0000313" key="11">
    <source>
        <dbReference type="EMBL" id="KAJ3172842.1"/>
    </source>
</evidence>
<dbReference type="InterPro" id="IPR034193">
    <property type="entry name" value="PCSK9_ProteinaseK-like"/>
</dbReference>
<keyword evidence="3 5" id="KW-0378">Hydrolase</keyword>
<evidence type="ECO:0000313" key="12">
    <source>
        <dbReference type="Proteomes" id="UP001212152"/>
    </source>
</evidence>
<dbReference type="AlphaFoldDB" id="A0AAD5XPM3"/>
<dbReference type="EMBL" id="JADGJQ010000074">
    <property type="protein sequence ID" value="KAJ3172842.1"/>
    <property type="molecule type" value="Genomic_DNA"/>
</dbReference>
<proteinExistence type="inferred from homology"/>
<feature type="domain" description="Inhibitor I9" evidence="10">
    <location>
        <begin position="106"/>
        <end position="188"/>
    </location>
</feature>
<dbReference type="GO" id="GO:0004252">
    <property type="term" value="F:serine-type endopeptidase activity"/>
    <property type="evidence" value="ECO:0007669"/>
    <property type="project" value="UniProtKB-UniRule"/>
</dbReference>
<evidence type="ECO:0000259" key="10">
    <source>
        <dbReference type="Pfam" id="PF05922"/>
    </source>
</evidence>
<sequence length="555" mass="57536">MHRPRPSLLTAFVVSAMLVHFANGSLQHREEEPVLMNLDAFLPHAQEPSSPPAAAANRLAGGAPAVAASSPAAPPSSRIPDLLASILANAPPPTGTRERGSQAPQRYIVMLQPNMTQSDVQAHLDWLKSQLSSVIPANSAANALVDRYAGVLTSWQSTNGYAAHVPAWLVDQIKLRAGVHAVEPDVYLTHMGDMSENPSSDSGNSNAASDVAPDAITATAPVAPTTGAIQVTAAGLLATSAEKTTAQALPPWGLDRISHRESGFQGLYIFPPNGGENVDIYVLDTGVYAMHPDFEGRARIGTSFSPDGSVDGHGHGTHVSGTAASKTYGVAKKANVIGVKVLDNDGKGLVSQVISGLDWVLTEIGKKNATTGATRRSVVNMSLGGAGQSTALNALVSRLVQAGVPIAVAAGNDNVDACTNSPADSALAMTVGASTMTDSRATFSNYGPCVNIFGPGSNITSTYIPPASTHVLSGTSMATPHVAGLMATLLSQYPAATPADVYSTLDTLATPNMVADANTPTAKLLFSGLDNQPYDGLVKAKKNFPWMVWDLVRSI</sequence>
<dbReference type="Gene3D" id="3.40.50.200">
    <property type="entry name" value="Peptidase S8/S53 domain"/>
    <property type="match status" value="1"/>
</dbReference>
<dbReference type="InterPro" id="IPR022398">
    <property type="entry name" value="Peptidase_S8_His-AS"/>
</dbReference>
<keyword evidence="2 5" id="KW-0645">Protease</keyword>
<dbReference type="Proteomes" id="UP001212152">
    <property type="component" value="Unassembled WGS sequence"/>
</dbReference>
<accession>A0AAD5XPM3</accession>
<dbReference type="PROSITE" id="PS51892">
    <property type="entry name" value="SUBTILASE"/>
    <property type="match status" value="1"/>
</dbReference>
<evidence type="ECO:0000256" key="8">
    <source>
        <dbReference type="SAM" id="SignalP"/>
    </source>
</evidence>
<feature type="domain" description="Peptidase S8/S53" evidence="9">
    <location>
        <begin position="275"/>
        <end position="510"/>
    </location>
</feature>
<dbReference type="GO" id="GO:0006508">
    <property type="term" value="P:proteolysis"/>
    <property type="evidence" value="ECO:0007669"/>
    <property type="project" value="UniProtKB-KW"/>
</dbReference>
<dbReference type="InterPro" id="IPR023828">
    <property type="entry name" value="Peptidase_S8_Ser-AS"/>
</dbReference>
<evidence type="ECO:0000259" key="9">
    <source>
        <dbReference type="Pfam" id="PF00082"/>
    </source>
</evidence>
<keyword evidence="4 5" id="KW-0720">Serine protease</keyword>
<evidence type="ECO:0000256" key="2">
    <source>
        <dbReference type="ARBA" id="ARBA00022670"/>
    </source>
</evidence>
<dbReference type="Pfam" id="PF00082">
    <property type="entry name" value="Peptidase_S8"/>
    <property type="match status" value="1"/>
</dbReference>
<dbReference type="InterPro" id="IPR023827">
    <property type="entry name" value="Peptidase_S8_Asp-AS"/>
</dbReference>
<keyword evidence="8" id="KW-0732">Signal</keyword>
<comment type="caution">
    <text evidence="11">The sequence shown here is derived from an EMBL/GenBank/DDBJ whole genome shotgun (WGS) entry which is preliminary data.</text>
</comment>
<protein>
    <submittedName>
        <fullName evidence="11">Serine protease</fullName>
    </submittedName>
</protein>
<gene>
    <name evidence="11" type="primary">SUB8</name>
    <name evidence="11" type="ORF">HDU87_007766</name>
</gene>
<dbReference type="PROSITE" id="PS00137">
    <property type="entry name" value="SUBTILASE_HIS"/>
    <property type="match status" value="1"/>
</dbReference>
<dbReference type="Pfam" id="PF05922">
    <property type="entry name" value="Inhibitor_I9"/>
    <property type="match status" value="1"/>
</dbReference>
<dbReference type="PROSITE" id="PS00136">
    <property type="entry name" value="SUBTILASE_ASP"/>
    <property type="match status" value="1"/>
</dbReference>
<keyword evidence="12" id="KW-1185">Reference proteome</keyword>
<dbReference type="CDD" id="cd04077">
    <property type="entry name" value="Peptidases_S8_PCSK9_ProteinaseK_like"/>
    <property type="match status" value="1"/>
</dbReference>
<feature type="region of interest" description="Disordered" evidence="7">
    <location>
        <begin position="190"/>
        <end position="210"/>
    </location>
</feature>
<evidence type="ECO:0000256" key="4">
    <source>
        <dbReference type="ARBA" id="ARBA00022825"/>
    </source>
</evidence>
<reference evidence="11" key="1">
    <citation type="submission" date="2020-05" db="EMBL/GenBank/DDBJ databases">
        <title>Phylogenomic resolution of chytrid fungi.</title>
        <authorList>
            <person name="Stajich J.E."/>
            <person name="Amses K."/>
            <person name="Simmons R."/>
            <person name="Seto K."/>
            <person name="Myers J."/>
            <person name="Bonds A."/>
            <person name="Quandt C.A."/>
            <person name="Barry K."/>
            <person name="Liu P."/>
            <person name="Grigoriev I."/>
            <person name="Longcore J.E."/>
            <person name="James T.Y."/>
        </authorList>
    </citation>
    <scope>NUCLEOTIDE SEQUENCE</scope>
    <source>
        <strain evidence="11">JEL0379</strain>
    </source>
</reference>
<evidence type="ECO:0000256" key="1">
    <source>
        <dbReference type="ARBA" id="ARBA00011073"/>
    </source>
</evidence>
<dbReference type="InterPro" id="IPR000209">
    <property type="entry name" value="Peptidase_S8/S53_dom"/>
</dbReference>
<evidence type="ECO:0000256" key="3">
    <source>
        <dbReference type="ARBA" id="ARBA00022801"/>
    </source>
</evidence>
<feature type="active site" description="Charge relay system" evidence="5">
    <location>
        <position position="315"/>
    </location>
</feature>
<dbReference type="PANTHER" id="PTHR43806:SF11">
    <property type="entry name" value="CEREVISIN-RELATED"/>
    <property type="match status" value="1"/>
</dbReference>
<dbReference type="PROSITE" id="PS00138">
    <property type="entry name" value="SUBTILASE_SER"/>
    <property type="match status" value="1"/>
</dbReference>
<evidence type="ECO:0000256" key="6">
    <source>
        <dbReference type="RuleBase" id="RU003355"/>
    </source>
</evidence>
<dbReference type="PANTHER" id="PTHR43806">
    <property type="entry name" value="PEPTIDASE S8"/>
    <property type="match status" value="1"/>
</dbReference>
<feature type="active site" description="Charge relay system" evidence="5">
    <location>
        <position position="476"/>
    </location>
</feature>
<dbReference type="InterPro" id="IPR036852">
    <property type="entry name" value="Peptidase_S8/S53_dom_sf"/>
</dbReference>
<comment type="similarity">
    <text evidence="1 5 6">Belongs to the peptidase S8 family.</text>
</comment>
<dbReference type="InterPro" id="IPR050131">
    <property type="entry name" value="Peptidase_S8_subtilisin-like"/>
</dbReference>
<evidence type="ECO:0000256" key="7">
    <source>
        <dbReference type="SAM" id="MobiDB-lite"/>
    </source>
</evidence>
<feature type="compositionally biased region" description="Low complexity" evidence="7">
    <location>
        <begin position="199"/>
        <end position="210"/>
    </location>
</feature>
<name>A0AAD5XPM3_9FUNG</name>
<feature type="signal peptide" evidence="8">
    <location>
        <begin position="1"/>
        <end position="24"/>
    </location>
</feature>
<feature type="active site" description="Charge relay system" evidence="5">
    <location>
        <position position="284"/>
    </location>
</feature>
<feature type="chain" id="PRO_5041904834" evidence="8">
    <location>
        <begin position="25"/>
        <end position="555"/>
    </location>
</feature>
<dbReference type="FunFam" id="3.40.50.200:FF:000007">
    <property type="entry name" value="Subtilisin-like serine protease"/>
    <property type="match status" value="1"/>
</dbReference>
<dbReference type="SUPFAM" id="SSF52743">
    <property type="entry name" value="Subtilisin-like"/>
    <property type="match status" value="1"/>
</dbReference>
<organism evidence="11 12">
    <name type="scientific">Geranomyces variabilis</name>
    <dbReference type="NCBI Taxonomy" id="109894"/>
    <lineage>
        <taxon>Eukaryota</taxon>
        <taxon>Fungi</taxon>
        <taxon>Fungi incertae sedis</taxon>
        <taxon>Chytridiomycota</taxon>
        <taxon>Chytridiomycota incertae sedis</taxon>
        <taxon>Chytridiomycetes</taxon>
        <taxon>Spizellomycetales</taxon>
        <taxon>Powellomycetaceae</taxon>
        <taxon>Geranomyces</taxon>
    </lineage>
</organism>
<evidence type="ECO:0000256" key="5">
    <source>
        <dbReference type="PROSITE-ProRule" id="PRU01240"/>
    </source>
</evidence>
<dbReference type="InterPro" id="IPR010259">
    <property type="entry name" value="S8pro/Inhibitor_I9"/>
</dbReference>
<dbReference type="InterPro" id="IPR015500">
    <property type="entry name" value="Peptidase_S8_subtilisin-rel"/>
</dbReference>
<dbReference type="GO" id="GO:0005615">
    <property type="term" value="C:extracellular space"/>
    <property type="evidence" value="ECO:0007669"/>
    <property type="project" value="TreeGrafter"/>
</dbReference>
<dbReference type="PRINTS" id="PR00723">
    <property type="entry name" value="SUBTILISIN"/>
</dbReference>